<dbReference type="AlphaFoldDB" id="A0ABC8SZD0"/>
<feature type="compositionally biased region" description="Polar residues" evidence="1">
    <location>
        <begin position="103"/>
        <end position="114"/>
    </location>
</feature>
<proteinExistence type="predicted"/>
<dbReference type="Proteomes" id="UP001642360">
    <property type="component" value="Unassembled WGS sequence"/>
</dbReference>
<accession>A0ABC8SZD0</accession>
<feature type="region of interest" description="Disordered" evidence="1">
    <location>
        <begin position="94"/>
        <end position="114"/>
    </location>
</feature>
<name>A0ABC8SZD0_9AQUA</name>
<evidence type="ECO:0000313" key="2">
    <source>
        <dbReference type="EMBL" id="CAK9162308.1"/>
    </source>
</evidence>
<sequence>MVGRQSNKDFQKMILRIRGLMLDKGQGMMVQSQMEKADPVEIRQDILSNLAVKELECINEKCEFMEELVLLMHQLRLEDIDVRIFYTNEVRSEMEDISKSEGDNNQSYIDQQVS</sequence>
<evidence type="ECO:0000256" key="1">
    <source>
        <dbReference type="SAM" id="MobiDB-lite"/>
    </source>
</evidence>
<reference evidence="2 3" key="1">
    <citation type="submission" date="2024-02" db="EMBL/GenBank/DDBJ databases">
        <authorList>
            <person name="Vignale AGUSTIN F."/>
            <person name="Sosa J E."/>
            <person name="Modenutti C."/>
        </authorList>
    </citation>
    <scope>NUCLEOTIDE SEQUENCE [LARGE SCALE GENOMIC DNA]</scope>
</reference>
<gene>
    <name evidence="2" type="ORF">ILEXP_LOCUS31171</name>
</gene>
<evidence type="ECO:0000313" key="3">
    <source>
        <dbReference type="Proteomes" id="UP001642360"/>
    </source>
</evidence>
<organism evidence="2 3">
    <name type="scientific">Ilex paraguariensis</name>
    <name type="common">yerba mate</name>
    <dbReference type="NCBI Taxonomy" id="185542"/>
    <lineage>
        <taxon>Eukaryota</taxon>
        <taxon>Viridiplantae</taxon>
        <taxon>Streptophyta</taxon>
        <taxon>Embryophyta</taxon>
        <taxon>Tracheophyta</taxon>
        <taxon>Spermatophyta</taxon>
        <taxon>Magnoliopsida</taxon>
        <taxon>eudicotyledons</taxon>
        <taxon>Gunneridae</taxon>
        <taxon>Pentapetalae</taxon>
        <taxon>asterids</taxon>
        <taxon>campanulids</taxon>
        <taxon>Aquifoliales</taxon>
        <taxon>Aquifoliaceae</taxon>
        <taxon>Ilex</taxon>
    </lineage>
</organism>
<dbReference type="EMBL" id="CAUOFW020003835">
    <property type="protein sequence ID" value="CAK9162308.1"/>
    <property type="molecule type" value="Genomic_DNA"/>
</dbReference>
<comment type="caution">
    <text evidence="2">The sequence shown here is derived from an EMBL/GenBank/DDBJ whole genome shotgun (WGS) entry which is preliminary data.</text>
</comment>
<keyword evidence="3" id="KW-1185">Reference proteome</keyword>
<protein>
    <submittedName>
        <fullName evidence="2">Uncharacterized protein</fullName>
    </submittedName>
</protein>